<dbReference type="AlphaFoldDB" id="A0A8S4H4K6"/>
<gene>
    <name evidence="1" type="ORF">PVW1_100014400</name>
</gene>
<accession>A0A8S4H4K6</accession>
<proteinExistence type="predicted"/>
<reference evidence="1" key="1">
    <citation type="submission" date="2021-09" db="EMBL/GenBank/DDBJ databases">
        <authorList>
            <consortium name="Pathogen Informatics"/>
        </authorList>
    </citation>
    <scope>NUCLEOTIDE SEQUENCE</scope>
    <source>
        <strain evidence="1">PvW1</strain>
    </source>
</reference>
<dbReference type="Proteomes" id="UP000779233">
    <property type="component" value="Unassembled WGS sequence"/>
</dbReference>
<evidence type="ECO:0000313" key="1">
    <source>
        <dbReference type="EMBL" id="CAG9474565.1"/>
    </source>
</evidence>
<evidence type="ECO:0000313" key="2">
    <source>
        <dbReference type="Proteomes" id="UP000779233"/>
    </source>
</evidence>
<organism evidence="1 2">
    <name type="scientific">Plasmodium vivax</name>
    <name type="common">malaria parasite P. vivax</name>
    <dbReference type="NCBI Taxonomy" id="5855"/>
    <lineage>
        <taxon>Eukaryota</taxon>
        <taxon>Sar</taxon>
        <taxon>Alveolata</taxon>
        <taxon>Apicomplexa</taxon>
        <taxon>Aconoidasida</taxon>
        <taxon>Haemosporida</taxon>
        <taxon>Plasmodiidae</taxon>
        <taxon>Plasmodium</taxon>
        <taxon>Plasmodium (Plasmodium)</taxon>
    </lineage>
</organism>
<sequence length="120" mass="13683">MNKNYCLNKNPENEKHTSTCQKLEKFKLAYEISRNNIDSLNADIPSLENIEGEYSNKCSPDKPNPPLEVSVSRTEGVQNLTLEDALPSTPEVADSSMKKNITTTIVFTSKEMGRFWNWRK</sequence>
<protein>
    <submittedName>
        <fullName evidence="1">(malaria parasite P. vivax) hypothetical protein</fullName>
    </submittedName>
</protein>
<comment type="caution">
    <text evidence="1">The sequence shown here is derived from an EMBL/GenBank/DDBJ whole genome shotgun (WGS) entry which is preliminary data.</text>
</comment>
<dbReference type="EMBL" id="CAJZCX010000005">
    <property type="protein sequence ID" value="CAG9474565.1"/>
    <property type="molecule type" value="Genomic_DNA"/>
</dbReference>
<name>A0A8S4H4K6_PLAVI</name>
<dbReference type="VEuPathDB" id="PlasmoDB:PVPAM_000028900"/>